<dbReference type="PANTHER" id="PTHR21716">
    <property type="entry name" value="TRANSMEMBRANE PROTEIN"/>
    <property type="match status" value="1"/>
</dbReference>
<feature type="transmembrane region" description="Helical" evidence="7">
    <location>
        <begin position="12"/>
        <end position="41"/>
    </location>
</feature>
<comment type="similarity">
    <text evidence="2">Belongs to the autoinducer-2 exporter (AI-2E) (TC 2.A.86) family.</text>
</comment>
<dbReference type="EMBL" id="CP158268">
    <property type="protein sequence ID" value="XDJ85570.1"/>
    <property type="molecule type" value="Genomic_DNA"/>
</dbReference>
<name>A0AB39G3Q4_9BURK</name>
<organism evidence="8">
    <name type="scientific">Castellaniella ginsengisoli</name>
    <dbReference type="NCBI Taxonomy" id="546114"/>
    <lineage>
        <taxon>Bacteria</taxon>
        <taxon>Pseudomonadati</taxon>
        <taxon>Pseudomonadota</taxon>
        <taxon>Betaproteobacteria</taxon>
        <taxon>Burkholderiales</taxon>
        <taxon>Alcaligenaceae</taxon>
        <taxon>Castellaniella</taxon>
    </lineage>
</organism>
<evidence type="ECO:0000256" key="6">
    <source>
        <dbReference type="SAM" id="MobiDB-lite"/>
    </source>
</evidence>
<proteinExistence type="inferred from homology"/>
<gene>
    <name evidence="8" type="ORF">ABRZ08_01585</name>
</gene>
<feature type="transmembrane region" description="Helical" evidence="7">
    <location>
        <begin position="266"/>
        <end position="289"/>
    </location>
</feature>
<feature type="region of interest" description="Disordered" evidence="6">
    <location>
        <begin position="368"/>
        <end position="393"/>
    </location>
</feature>
<evidence type="ECO:0000256" key="3">
    <source>
        <dbReference type="ARBA" id="ARBA00022692"/>
    </source>
</evidence>
<dbReference type="AlphaFoldDB" id="A0AB39G3Q4"/>
<accession>A0AB39G3Q4</accession>
<feature type="transmembrane region" description="Helical" evidence="7">
    <location>
        <begin position="62"/>
        <end position="84"/>
    </location>
</feature>
<evidence type="ECO:0000256" key="1">
    <source>
        <dbReference type="ARBA" id="ARBA00004141"/>
    </source>
</evidence>
<dbReference type="PANTHER" id="PTHR21716:SF4">
    <property type="entry name" value="TRANSMEMBRANE PROTEIN 245"/>
    <property type="match status" value="1"/>
</dbReference>
<dbReference type="GO" id="GO:0016020">
    <property type="term" value="C:membrane"/>
    <property type="evidence" value="ECO:0007669"/>
    <property type="project" value="UniProtKB-SubCell"/>
</dbReference>
<comment type="subcellular location">
    <subcellularLocation>
        <location evidence="1">Membrane</location>
        <topology evidence="1">Multi-pass membrane protein</topology>
    </subcellularLocation>
</comment>
<reference evidence="8" key="1">
    <citation type="submission" date="2024-05" db="EMBL/GenBank/DDBJ databases">
        <authorList>
            <person name="Luo Y.-C."/>
            <person name="Nicholds J."/>
            <person name="Mortimer T."/>
            <person name="Maboni G."/>
        </authorList>
    </citation>
    <scope>NUCLEOTIDE SEQUENCE</scope>
    <source>
        <strain evidence="8">140124</strain>
    </source>
</reference>
<sequence>MPTLHFRSFLLLLTAVSIAFISILLPFYAAIFWGGVLAVIFNPLHRRLLRLLGGRSPNLAAFLTLLCITLIVILPMLFITAALANEVAGLYSRINSGQMNLGGYYEQIVGALPPSVHGWLDSFGLGDLLSIREKLSAGALQASQFMAKQAVSVGQNTFQFVVGLGIMLYLLFFLLRDGPAIVPKLKRLIPLEDSHRHGLFQKFATVVRATVKGNIVIAAAQGLLGGLMFAFLGIQGSLFWGVIMAFLSLLPAVGASLIWVPVAVYFLVTGALWQGVVLILFGVLVIGLLDNLLRPILVGKDTKLPDYVVLISTLGGLSVFGLNGFVIGPLFAALCMACWAVPRCGRPAPARAATGSTAIHEQTGFGRLNPFRQRRPPMRGPAARGIKPTGWPN</sequence>
<keyword evidence="4 7" id="KW-1133">Transmembrane helix</keyword>
<evidence type="ECO:0000256" key="7">
    <source>
        <dbReference type="SAM" id="Phobius"/>
    </source>
</evidence>
<protein>
    <submittedName>
        <fullName evidence="8">AI-2E family transporter</fullName>
    </submittedName>
</protein>
<evidence type="ECO:0000256" key="5">
    <source>
        <dbReference type="ARBA" id="ARBA00023136"/>
    </source>
</evidence>
<keyword evidence="5 7" id="KW-0472">Membrane</keyword>
<evidence type="ECO:0000256" key="4">
    <source>
        <dbReference type="ARBA" id="ARBA00022989"/>
    </source>
</evidence>
<dbReference type="InterPro" id="IPR002549">
    <property type="entry name" value="AI-2E-like"/>
</dbReference>
<evidence type="ECO:0000256" key="2">
    <source>
        <dbReference type="ARBA" id="ARBA00009773"/>
    </source>
</evidence>
<dbReference type="RefSeq" id="WP_368642062.1">
    <property type="nucleotide sequence ID" value="NZ_CP158268.1"/>
</dbReference>
<feature type="transmembrane region" description="Helical" evidence="7">
    <location>
        <begin position="157"/>
        <end position="175"/>
    </location>
</feature>
<dbReference type="Pfam" id="PF01594">
    <property type="entry name" value="AI-2E_transport"/>
    <property type="match status" value="1"/>
</dbReference>
<feature type="transmembrane region" description="Helical" evidence="7">
    <location>
        <begin position="309"/>
        <end position="341"/>
    </location>
</feature>
<evidence type="ECO:0000313" key="8">
    <source>
        <dbReference type="EMBL" id="XDJ85570.1"/>
    </source>
</evidence>
<keyword evidence="3 7" id="KW-0812">Transmembrane</keyword>
<feature type="transmembrane region" description="Helical" evidence="7">
    <location>
        <begin position="238"/>
        <end position="259"/>
    </location>
</feature>
<feature type="transmembrane region" description="Helical" evidence="7">
    <location>
        <begin position="215"/>
        <end position="232"/>
    </location>
</feature>